<sequence length="104" mass="11736">MKLVWTIVSGFSLLSHLSSRGSSCVLADEKGHAKTIQTISFLNLFFSLVVPLSTLTFWKRQIHVWAPQMNMVVYVGDSSRGMFVWISSILRRERCQALLSDSEG</sequence>
<dbReference type="PANTHER" id="PTHR45623">
    <property type="entry name" value="CHROMODOMAIN-HELICASE-DNA-BINDING PROTEIN 3-RELATED-RELATED"/>
    <property type="match status" value="1"/>
</dbReference>
<comment type="subcellular location">
    <subcellularLocation>
        <location evidence="1">Nucleus</location>
    </subcellularLocation>
</comment>
<dbReference type="GO" id="GO:0003682">
    <property type="term" value="F:chromatin binding"/>
    <property type="evidence" value="ECO:0007669"/>
    <property type="project" value="TreeGrafter"/>
</dbReference>
<evidence type="ECO:0000256" key="1">
    <source>
        <dbReference type="ARBA" id="ARBA00004123"/>
    </source>
</evidence>
<keyword evidence="2" id="KW-0539">Nucleus</keyword>
<keyword evidence="6" id="KW-1185">Reference proteome</keyword>
<dbReference type="Proteomes" id="UP000314982">
    <property type="component" value="Unassembled WGS sequence"/>
</dbReference>
<organism evidence="5 6">
    <name type="scientific">Hucho hucho</name>
    <name type="common">huchen</name>
    <dbReference type="NCBI Taxonomy" id="62062"/>
    <lineage>
        <taxon>Eukaryota</taxon>
        <taxon>Metazoa</taxon>
        <taxon>Chordata</taxon>
        <taxon>Craniata</taxon>
        <taxon>Vertebrata</taxon>
        <taxon>Euteleostomi</taxon>
        <taxon>Actinopterygii</taxon>
        <taxon>Neopterygii</taxon>
        <taxon>Teleostei</taxon>
        <taxon>Protacanthopterygii</taxon>
        <taxon>Salmoniformes</taxon>
        <taxon>Salmonidae</taxon>
        <taxon>Salmoninae</taxon>
        <taxon>Hucho</taxon>
    </lineage>
</organism>
<dbReference type="GO" id="GO:0016887">
    <property type="term" value="F:ATP hydrolysis activity"/>
    <property type="evidence" value="ECO:0007669"/>
    <property type="project" value="TreeGrafter"/>
</dbReference>
<evidence type="ECO:0000259" key="4">
    <source>
        <dbReference type="Pfam" id="PF00176"/>
    </source>
</evidence>
<dbReference type="InterPro" id="IPR038718">
    <property type="entry name" value="SNF2-like_sf"/>
</dbReference>
<dbReference type="GO" id="GO:0034728">
    <property type="term" value="P:nucleosome organization"/>
    <property type="evidence" value="ECO:0007669"/>
    <property type="project" value="TreeGrafter"/>
</dbReference>
<reference evidence="6" key="1">
    <citation type="submission" date="2018-06" db="EMBL/GenBank/DDBJ databases">
        <title>Genome assembly of Danube salmon.</title>
        <authorList>
            <person name="Macqueen D.J."/>
            <person name="Gundappa M.K."/>
        </authorList>
    </citation>
    <scope>NUCLEOTIDE SEQUENCE [LARGE SCALE GENOMIC DNA]</scope>
</reference>
<keyword evidence="3" id="KW-0472">Membrane</keyword>
<keyword evidence="3" id="KW-0812">Transmembrane</keyword>
<dbReference type="GO" id="GO:0005634">
    <property type="term" value="C:nucleus"/>
    <property type="evidence" value="ECO:0007669"/>
    <property type="project" value="UniProtKB-SubCell"/>
</dbReference>
<dbReference type="PANTHER" id="PTHR45623:SF7">
    <property type="entry name" value="CHROMODOMAIN-HELICASE-DNA-BINDING PROTEIN 1"/>
    <property type="match status" value="1"/>
</dbReference>
<keyword evidence="3" id="KW-1133">Transmembrane helix</keyword>
<accession>A0A4W5QGS1</accession>
<evidence type="ECO:0000256" key="2">
    <source>
        <dbReference type="ARBA" id="ARBA00023242"/>
    </source>
</evidence>
<dbReference type="InterPro" id="IPR000330">
    <property type="entry name" value="SNF2_N"/>
</dbReference>
<dbReference type="Ensembl" id="ENSHHUT00000079164.1">
    <property type="protein sequence ID" value="ENSHHUP00000076666.1"/>
    <property type="gene ID" value="ENSHHUG00000044852.1"/>
</dbReference>
<dbReference type="STRING" id="62062.ENSHHUP00000076666"/>
<reference evidence="5" key="3">
    <citation type="submission" date="2025-09" db="UniProtKB">
        <authorList>
            <consortium name="Ensembl"/>
        </authorList>
    </citation>
    <scope>IDENTIFICATION</scope>
</reference>
<feature type="transmembrane region" description="Helical" evidence="3">
    <location>
        <begin position="37"/>
        <end position="58"/>
    </location>
</feature>
<dbReference type="Gene3D" id="3.40.50.10810">
    <property type="entry name" value="Tandem AAA-ATPase domain"/>
    <property type="match status" value="1"/>
</dbReference>
<reference evidence="5" key="2">
    <citation type="submission" date="2025-08" db="UniProtKB">
        <authorList>
            <consortium name="Ensembl"/>
        </authorList>
    </citation>
    <scope>IDENTIFICATION</scope>
</reference>
<dbReference type="GO" id="GO:0042393">
    <property type="term" value="F:histone binding"/>
    <property type="evidence" value="ECO:0007669"/>
    <property type="project" value="TreeGrafter"/>
</dbReference>
<dbReference type="GeneTree" id="ENSGT00940000156579"/>
<dbReference type="GO" id="GO:0003677">
    <property type="term" value="F:DNA binding"/>
    <property type="evidence" value="ECO:0007669"/>
    <property type="project" value="TreeGrafter"/>
</dbReference>
<dbReference type="GO" id="GO:0005524">
    <property type="term" value="F:ATP binding"/>
    <property type="evidence" value="ECO:0007669"/>
    <property type="project" value="InterPro"/>
</dbReference>
<proteinExistence type="predicted"/>
<feature type="domain" description="SNF2 N-terminal" evidence="4">
    <location>
        <begin position="13"/>
        <end position="81"/>
    </location>
</feature>
<dbReference type="GO" id="GO:0000785">
    <property type="term" value="C:chromatin"/>
    <property type="evidence" value="ECO:0007669"/>
    <property type="project" value="TreeGrafter"/>
</dbReference>
<dbReference type="GO" id="GO:0140658">
    <property type="term" value="F:ATP-dependent chromatin remodeler activity"/>
    <property type="evidence" value="ECO:0007669"/>
    <property type="project" value="TreeGrafter"/>
</dbReference>
<dbReference type="AlphaFoldDB" id="A0A4W5QGS1"/>
<protein>
    <recommendedName>
        <fullName evidence="4">SNF2 N-terminal domain-containing protein</fullName>
    </recommendedName>
</protein>
<name>A0A4W5QGS1_9TELE</name>
<evidence type="ECO:0000256" key="3">
    <source>
        <dbReference type="SAM" id="Phobius"/>
    </source>
</evidence>
<dbReference type="Pfam" id="PF00176">
    <property type="entry name" value="SNF2-rel_dom"/>
    <property type="match status" value="1"/>
</dbReference>
<evidence type="ECO:0000313" key="5">
    <source>
        <dbReference type="Ensembl" id="ENSHHUP00000076666.1"/>
    </source>
</evidence>
<evidence type="ECO:0000313" key="6">
    <source>
        <dbReference type="Proteomes" id="UP000314982"/>
    </source>
</evidence>